<evidence type="ECO:0000256" key="1">
    <source>
        <dbReference type="SAM" id="MobiDB-lite"/>
    </source>
</evidence>
<organism evidence="2">
    <name type="scientific">uncultured Solirubrobacteraceae bacterium</name>
    <dbReference type="NCBI Taxonomy" id="1162706"/>
    <lineage>
        <taxon>Bacteria</taxon>
        <taxon>Bacillati</taxon>
        <taxon>Actinomycetota</taxon>
        <taxon>Thermoleophilia</taxon>
        <taxon>Solirubrobacterales</taxon>
        <taxon>Solirubrobacteraceae</taxon>
        <taxon>environmental samples</taxon>
    </lineage>
</organism>
<protein>
    <submittedName>
        <fullName evidence="2">Uncharacterized protein</fullName>
    </submittedName>
</protein>
<sequence>ELHREHARPVATRGSEDRLEAARRAHVAACLLARRRGNRADRRRRPLHDARGARRVVRDDLVDRVGRRRLQVGLGVERVRHDAQPERVRARDQLRVERPARRDPLV</sequence>
<dbReference type="AlphaFoldDB" id="A0A6J4U0L9"/>
<proteinExistence type="predicted"/>
<reference evidence="2" key="1">
    <citation type="submission" date="2020-02" db="EMBL/GenBank/DDBJ databases">
        <authorList>
            <person name="Meier V. D."/>
        </authorList>
    </citation>
    <scope>NUCLEOTIDE SEQUENCE</scope>
    <source>
        <strain evidence="2">AVDCRST_MAG85</strain>
    </source>
</reference>
<gene>
    <name evidence="2" type="ORF">AVDCRST_MAG85-4284</name>
</gene>
<feature type="non-terminal residue" evidence="2">
    <location>
        <position position="1"/>
    </location>
</feature>
<feature type="region of interest" description="Disordered" evidence="1">
    <location>
        <begin position="86"/>
        <end position="106"/>
    </location>
</feature>
<accession>A0A6J4U0L9</accession>
<dbReference type="EMBL" id="CADCVT010000487">
    <property type="protein sequence ID" value="CAA9537655.1"/>
    <property type="molecule type" value="Genomic_DNA"/>
</dbReference>
<feature type="non-terminal residue" evidence="2">
    <location>
        <position position="106"/>
    </location>
</feature>
<name>A0A6J4U0L9_9ACTN</name>
<evidence type="ECO:0000313" key="2">
    <source>
        <dbReference type="EMBL" id="CAA9537655.1"/>
    </source>
</evidence>